<dbReference type="Proteomes" id="UP000199494">
    <property type="component" value="Unassembled WGS sequence"/>
</dbReference>
<feature type="compositionally biased region" description="Pro residues" evidence="1">
    <location>
        <begin position="197"/>
        <end position="206"/>
    </location>
</feature>
<feature type="region of interest" description="Disordered" evidence="1">
    <location>
        <begin position="1"/>
        <end position="23"/>
    </location>
</feature>
<name>A0A1G6NNR0_9PSEU</name>
<evidence type="ECO:0000313" key="3">
    <source>
        <dbReference type="Proteomes" id="UP000199494"/>
    </source>
</evidence>
<sequence length="227" mass="25069">MDSSGLGCPGEPEAGIFPGMKSLPSEDEVREDLGDKVMEGFSYAVDHTRADLAEYRGIRPDWVSQHSERGLANWLHDRLWQHLIVALDPLPEVHVTDGGVTRELTVGHRYRLRAKRHDEAGMVQTYPTQTALAFMLQRPEEPTFEGFEEVRLLVGYAWDRETRNVGAGLLSLRADREKIIWQIELPPSQSGGIAPPVGTPLPPTQPQAPEIQVGEGDEEQNSGAGSA</sequence>
<gene>
    <name evidence="2" type="ORF">SAMN05421630_103230</name>
</gene>
<keyword evidence="3" id="KW-1185">Reference proteome</keyword>
<dbReference type="AlphaFoldDB" id="A0A1G6NNR0"/>
<reference evidence="2 3" key="1">
    <citation type="submission" date="2016-10" db="EMBL/GenBank/DDBJ databases">
        <authorList>
            <person name="de Groot N.N."/>
        </authorList>
    </citation>
    <scope>NUCLEOTIDE SEQUENCE [LARGE SCALE GENOMIC DNA]</scope>
    <source>
        <strain evidence="2 3">CGMCC 4.5506</strain>
    </source>
</reference>
<organism evidence="2 3">
    <name type="scientific">Prauserella marina</name>
    <dbReference type="NCBI Taxonomy" id="530584"/>
    <lineage>
        <taxon>Bacteria</taxon>
        <taxon>Bacillati</taxon>
        <taxon>Actinomycetota</taxon>
        <taxon>Actinomycetes</taxon>
        <taxon>Pseudonocardiales</taxon>
        <taxon>Pseudonocardiaceae</taxon>
        <taxon>Prauserella</taxon>
    </lineage>
</organism>
<protein>
    <submittedName>
        <fullName evidence="2">Uncharacterized protein</fullName>
    </submittedName>
</protein>
<dbReference type="EMBL" id="FMZE01000003">
    <property type="protein sequence ID" value="SDC69523.1"/>
    <property type="molecule type" value="Genomic_DNA"/>
</dbReference>
<proteinExistence type="predicted"/>
<feature type="region of interest" description="Disordered" evidence="1">
    <location>
        <begin position="187"/>
        <end position="227"/>
    </location>
</feature>
<evidence type="ECO:0000313" key="2">
    <source>
        <dbReference type="EMBL" id="SDC69523.1"/>
    </source>
</evidence>
<evidence type="ECO:0000256" key="1">
    <source>
        <dbReference type="SAM" id="MobiDB-lite"/>
    </source>
</evidence>
<accession>A0A1G6NNR0</accession>